<accession>A0ACC1XXZ7</accession>
<dbReference type="EMBL" id="CM051400">
    <property type="protein sequence ID" value="KAJ4715155.1"/>
    <property type="molecule type" value="Genomic_DNA"/>
</dbReference>
<name>A0ACC1XXZ7_MELAZ</name>
<proteinExistence type="predicted"/>
<reference evidence="1 2" key="1">
    <citation type="journal article" date="2023" name="Science">
        <title>Complex scaffold remodeling in plant triterpene biosynthesis.</title>
        <authorList>
            <person name="De La Pena R."/>
            <person name="Hodgson H."/>
            <person name="Liu J.C."/>
            <person name="Stephenson M.J."/>
            <person name="Martin A.C."/>
            <person name="Owen C."/>
            <person name="Harkess A."/>
            <person name="Leebens-Mack J."/>
            <person name="Jimenez L.E."/>
            <person name="Osbourn A."/>
            <person name="Sattely E.S."/>
        </authorList>
    </citation>
    <scope>NUCLEOTIDE SEQUENCE [LARGE SCALE GENOMIC DNA]</scope>
    <source>
        <strain evidence="2">cv. JPN11</strain>
        <tissue evidence="1">Leaf</tissue>
    </source>
</reference>
<organism evidence="1 2">
    <name type="scientific">Melia azedarach</name>
    <name type="common">Chinaberry tree</name>
    <dbReference type="NCBI Taxonomy" id="155640"/>
    <lineage>
        <taxon>Eukaryota</taxon>
        <taxon>Viridiplantae</taxon>
        <taxon>Streptophyta</taxon>
        <taxon>Embryophyta</taxon>
        <taxon>Tracheophyta</taxon>
        <taxon>Spermatophyta</taxon>
        <taxon>Magnoliopsida</taxon>
        <taxon>eudicotyledons</taxon>
        <taxon>Gunneridae</taxon>
        <taxon>Pentapetalae</taxon>
        <taxon>rosids</taxon>
        <taxon>malvids</taxon>
        <taxon>Sapindales</taxon>
        <taxon>Meliaceae</taxon>
        <taxon>Melia</taxon>
    </lineage>
</organism>
<protein>
    <submittedName>
        <fullName evidence="1">Uncharacterized protein</fullName>
    </submittedName>
</protein>
<comment type="caution">
    <text evidence="1">The sequence shown here is derived from an EMBL/GenBank/DDBJ whole genome shotgun (WGS) entry which is preliminary data.</text>
</comment>
<sequence>MLENSSRGSQEESLSLEDTHLSTLRRIREFCEATKSGHFDLNKDQVGSAGFYTDSPNPSKELKRVGLAKAWAIRFLKFGGYSVRLVSQSSDYLPLSSVDG</sequence>
<gene>
    <name evidence="1" type="ORF">OWV82_013543</name>
</gene>
<evidence type="ECO:0000313" key="1">
    <source>
        <dbReference type="EMBL" id="KAJ4715155.1"/>
    </source>
</evidence>
<evidence type="ECO:0000313" key="2">
    <source>
        <dbReference type="Proteomes" id="UP001164539"/>
    </source>
</evidence>
<keyword evidence="2" id="KW-1185">Reference proteome</keyword>
<dbReference type="Proteomes" id="UP001164539">
    <property type="component" value="Chromosome 7"/>
</dbReference>